<dbReference type="AlphaFoldDB" id="A0A0L0FGR6"/>
<dbReference type="RefSeq" id="XP_014149548.1">
    <property type="nucleotide sequence ID" value="XM_014294073.1"/>
</dbReference>
<dbReference type="GeneID" id="25912338"/>
<evidence type="ECO:0000256" key="1">
    <source>
        <dbReference type="SAM" id="MobiDB-lite"/>
    </source>
</evidence>
<feature type="compositionally biased region" description="Low complexity" evidence="1">
    <location>
        <begin position="41"/>
        <end position="60"/>
    </location>
</feature>
<reference evidence="2 3" key="1">
    <citation type="submission" date="2011-02" db="EMBL/GenBank/DDBJ databases">
        <title>The Genome Sequence of Sphaeroforma arctica JP610.</title>
        <authorList>
            <consortium name="The Broad Institute Genome Sequencing Platform"/>
            <person name="Russ C."/>
            <person name="Cuomo C."/>
            <person name="Young S.K."/>
            <person name="Zeng Q."/>
            <person name="Gargeya S."/>
            <person name="Alvarado L."/>
            <person name="Berlin A."/>
            <person name="Chapman S.B."/>
            <person name="Chen Z."/>
            <person name="Freedman E."/>
            <person name="Gellesch M."/>
            <person name="Goldberg J."/>
            <person name="Griggs A."/>
            <person name="Gujja S."/>
            <person name="Heilman E."/>
            <person name="Heiman D."/>
            <person name="Howarth C."/>
            <person name="Mehta T."/>
            <person name="Neiman D."/>
            <person name="Pearson M."/>
            <person name="Roberts A."/>
            <person name="Saif S."/>
            <person name="Shea T."/>
            <person name="Shenoy N."/>
            <person name="Sisk P."/>
            <person name="Stolte C."/>
            <person name="Sykes S."/>
            <person name="White J."/>
            <person name="Yandava C."/>
            <person name="Burger G."/>
            <person name="Gray M.W."/>
            <person name="Holland P.W.H."/>
            <person name="King N."/>
            <person name="Lang F.B.F."/>
            <person name="Roger A.J."/>
            <person name="Ruiz-Trillo I."/>
            <person name="Haas B."/>
            <person name="Nusbaum C."/>
            <person name="Birren B."/>
        </authorList>
    </citation>
    <scope>NUCLEOTIDE SEQUENCE [LARGE SCALE GENOMIC DNA]</scope>
    <source>
        <strain evidence="2 3">JP610</strain>
    </source>
</reference>
<accession>A0A0L0FGR6</accession>
<name>A0A0L0FGR6_9EUKA</name>
<feature type="compositionally biased region" description="Basic residues" evidence="1">
    <location>
        <begin position="1"/>
        <end position="18"/>
    </location>
</feature>
<dbReference type="Proteomes" id="UP000054560">
    <property type="component" value="Unassembled WGS sequence"/>
</dbReference>
<organism evidence="2 3">
    <name type="scientific">Sphaeroforma arctica JP610</name>
    <dbReference type="NCBI Taxonomy" id="667725"/>
    <lineage>
        <taxon>Eukaryota</taxon>
        <taxon>Ichthyosporea</taxon>
        <taxon>Ichthyophonida</taxon>
        <taxon>Sphaeroforma</taxon>
    </lineage>
</organism>
<dbReference type="EMBL" id="KQ243503">
    <property type="protein sequence ID" value="KNC75646.1"/>
    <property type="molecule type" value="Genomic_DNA"/>
</dbReference>
<evidence type="ECO:0000313" key="2">
    <source>
        <dbReference type="EMBL" id="KNC75646.1"/>
    </source>
</evidence>
<gene>
    <name evidence="2" type="ORF">SARC_11834</name>
</gene>
<protein>
    <submittedName>
        <fullName evidence="2">Uncharacterized protein</fullName>
    </submittedName>
</protein>
<evidence type="ECO:0000313" key="3">
    <source>
        <dbReference type="Proteomes" id="UP000054560"/>
    </source>
</evidence>
<feature type="region of interest" description="Disordered" evidence="1">
    <location>
        <begin position="1"/>
        <end position="60"/>
    </location>
</feature>
<proteinExistence type="predicted"/>
<feature type="compositionally biased region" description="Polar residues" evidence="1">
    <location>
        <begin position="31"/>
        <end position="40"/>
    </location>
</feature>
<sequence length="118" mass="12331">MSFAARRSKKPKAVRRRFSNSDDDDEILPTQVKSTDTSAKTNTNTSMNTETTTVTSTGTDTVNKSIGMSIGGQPANAATHSSVSIGGSGSTIVGKTSEDIKDADSANSVAFKKRAKGR</sequence>
<keyword evidence="3" id="KW-1185">Reference proteome</keyword>